<dbReference type="HOGENOM" id="CLU_3379962_0_0_2"/>
<dbReference type="EMBL" id="CP001932">
    <property type="protein sequence ID" value="ADD05202.1"/>
    <property type="molecule type" value="Genomic_DNA"/>
</dbReference>
<organism evidence="1 2">
    <name type="scientific">Natrialba magadii (strain ATCC 43099 / DSM 3394 / CCM 3739 / CIP 104546 / IAM 13178 / JCM 8861 / NBRC 102185 / NCIMB 2190 / MS3)</name>
    <name type="common">Natronobacterium magadii</name>
    <dbReference type="NCBI Taxonomy" id="547559"/>
    <lineage>
        <taxon>Archaea</taxon>
        <taxon>Methanobacteriati</taxon>
        <taxon>Methanobacteriota</taxon>
        <taxon>Stenosarchaea group</taxon>
        <taxon>Halobacteria</taxon>
        <taxon>Halobacteriales</taxon>
        <taxon>Natrialbaceae</taxon>
        <taxon>Natrialba</taxon>
    </lineage>
</organism>
<evidence type="ECO:0000313" key="2">
    <source>
        <dbReference type="Proteomes" id="UP000001879"/>
    </source>
</evidence>
<name>D3SUE4_NATMM</name>
<dbReference type="KEGG" id="nmg:Nmag_1626"/>
<evidence type="ECO:0000313" key="1">
    <source>
        <dbReference type="EMBL" id="ADD05202.1"/>
    </source>
</evidence>
<keyword evidence="2" id="KW-1185">Reference proteome</keyword>
<reference evidence="2" key="1">
    <citation type="submission" date="2010-02" db="EMBL/GenBank/DDBJ databases">
        <title>Complete sequence of chromosome of Natrialba magadii ATCC 43099.</title>
        <authorList>
            <consortium name="US DOE Joint Genome Institute"/>
            <person name="Lucas S."/>
            <person name="Copeland A."/>
            <person name="Lapidus A."/>
            <person name="Cheng J.-F."/>
            <person name="Bruce D."/>
            <person name="Goodwin L."/>
            <person name="Pitluck S."/>
            <person name="Davenport K."/>
            <person name="Saunders E."/>
            <person name="Detter J.C."/>
            <person name="Han C."/>
            <person name="Tapia R."/>
            <person name="Land M."/>
            <person name="Hauser L."/>
            <person name="Kyrpides N."/>
            <person name="Mikhailova N."/>
            <person name="De Castro R.E."/>
            <person name="Maupin-Furlow J.A."/>
            <person name="Woyke T."/>
        </authorList>
    </citation>
    <scope>NUCLEOTIDE SEQUENCE [LARGE SCALE GENOMIC DNA]</scope>
    <source>
        <strain evidence="2">ATCC 43099 / DSM 3394 / CCM 3739 / CIP 104546 / IAM 13178 / JCM 8861 / NBRC 102185 / NCIMB 2190 / MS3</strain>
    </source>
</reference>
<dbReference type="PaxDb" id="547559-Nmag_1626"/>
<gene>
    <name evidence="1" type="ordered locus">Nmag_1626</name>
</gene>
<dbReference type="AlphaFoldDB" id="D3SUE4"/>
<dbReference type="Proteomes" id="UP000001879">
    <property type="component" value="Chromosome"/>
</dbReference>
<proteinExistence type="predicted"/>
<reference evidence="1 2" key="2">
    <citation type="journal article" date="2012" name="BMC Genomics">
        <title>A comparative genomics perspective on the genetic content of the alkaliphilic haloarchaeon Natrialba magadii ATCC 43099T.</title>
        <authorList>
            <person name="Siddaramappa S."/>
            <person name="Challacombe J.F."/>
            <person name="Decastro R.E."/>
            <person name="Pfeiffer F."/>
            <person name="Sastre D.E."/>
            <person name="Gimenez M.I."/>
            <person name="Paggi R.A."/>
            <person name="Detter J.C."/>
            <person name="Davenport K.W."/>
            <person name="Goodwin L.A."/>
            <person name="Kyrpides N."/>
            <person name="Tapia R."/>
            <person name="Pitluck S."/>
            <person name="Lucas S."/>
            <person name="Woyke T."/>
            <person name="Maupin-Furlow J.A."/>
        </authorList>
    </citation>
    <scope>NUCLEOTIDE SEQUENCE [LARGE SCALE GENOMIC DNA]</scope>
    <source>
        <strain evidence="2">ATCC 43099 / DSM 3394 / CCM 3739 / CIP 104546 / IAM 13178 / JCM 8861 / NBRC 102185 / NCIMB 2190 / MS3</strain>
    </source>
</reference>
<sequence length="33" mass="3733">MNLVGFGDRRAPYYPNLVPEAYSYADTHPTCIT</sequence>
<accession>D3SUE4</accession>
<protein>
    <submittedName>
        <fullName evidence="1">Uncharacterized protein</fullName>
    </submittedName>
</protein>